<organism evidence="1 2">
    <name type="scientific">Smittium simulii</name>
    <dbReference type="NCBI Taxonomy" id="133385"/>
    <lineage>
        <taxon>Eukaryota</taxon>
        <taxon>Fungi</taxon>
        <taxon>Fungi incertae sedis</taxon>
        <taxon>Zoopagomycota</taxon>
        <taxon>Kickxellomycotina</taxon>
        <taxon>Harpellomycetes</taxon>
        <taxon>Harpellales</taxon>
        <taxon>Legeriomycetaceae</taxon>
        <taxon>Smittium</taxon>
    </lineage>
</organism>
<comment type="caution">
    <text evidence="1">The sequence shown here is derived from an EMBL/GenBank/DDBJ whole genome shotgun (WGS) entry which is preliminary data.</text>
</comment>
<gene>
    <name evidence="1" type="ORF">BB561_005710</name>
</gene>
<reference evidence="1 2" key="1">
    <citation type="journal article" date="2018" name="MBio">
        <title>Comparative Genomics Reveals the Core Gene Toolbox for the Fungus-Insect Symbiosis.</title>
        <authorList>
            <person name="Wang Y."/>
            <person name="Stata M."/>
            <person name="Wang W."/>
            <person name="Stajich J.E."/>
            <person name="White M.M."/>
            <person name="Moncalvo J.M."/>
        </authorList>
    </citation>
    <scope>NUCLEOTIDE SEQUENCE [LARGE SCALE GENOMIC DNA]</scope>
    <source>
        <strain evidence="1 2">SWE-8-4</strain>
    </source>
</reference>
<evidence type="ECO:0000313" key="1">
    <source>
        <dbReference type="EMBL" id="PVU88768.1"/>
    </source>
</evidence>
<dbReference type="AlphaFoldDB" id="A0A2T9Y8U4"/>
<dbReference type="Proteomes" id="UP000245383">
    <property type="component" value="Unassembled WGS sequence"/>
</dbReference>
<name>A0A2T9Y8U4_9FUNG</name>
<proteinExistence type="predicted"/>
<accession>A0A2T9Y8U4</accession>
<keyword evidence="2" id="KW-1185">Reference proteome</keyword>
<dbReference type="EMBL" id="MBFR01000361">
    <property type="protein sequence ID" value="PVU88768.1"/>
    <property type="molecule type" value="Genomic_DNA"/>
</dbReference>
<evidence type="ECO:0000313" key="2">
    <source>
        <dbReference type="Proteomes" id="UP000245383"/>
    </source>
</evidence>
<sequence length="86" mass="10155">MSDSEPGIPSWIKIEKKMYSSDTDVPNSHNGRRVEVNRQLSWKRDPRLSQFPMHKILVLSTFKEINKIFAPYDDIINFSTFRNIKN</sequence>
<protein>
    <submittedName>
        <fullName evidence="1">Uncharacterized protein</fullName>
    </submittedName>
</protein>